<dbReference type="GO" id="GO:0008967">
    <property type="term" value="F:phosphoglycolate phosphatase activity"/>
    <property type="evidence" value="ECO:0007669"/>
    <property type="project" value="TreeGrafter"/>
</dbReference>
<reference evidence="1 2" key="1">
    <citation type="journal article" date="2016" name="Nat. Commun.">
        <title>Thousands of microbial genomes shed light on interconnected biogeochemical processes in an aquifer system.</title>
        <authorList>
            <person name="Anantharaman K."/>
            <person name="Brown C.T."/>
            <person name="Hug L.A."/>
            <person name="Sharon I."/>
            <person name="Castelle C.J."/>
            <person name="Probst A.J."/>
            <person name="Thomas B.C."/>
            <person name="Singh A."/>
            <person name="Wilkins M.J."/>
            <person name="Karaoz U."/>
            <person name="Brodie E.L."/>
            <person name="Williams K.H."/>
            <person name="Hubbard S.S."/>
            <person name="Banfield J.F."/>
        </authorList>
    </citation>
    <scope>NUCLEOTIDE SEQUENCE [LARGE SCALE GENOMIC DNA]</scope>
</reference>
<dbReference type="Gene3D" id="3.40.50.1000">
    <property type="entry name" value="HAD superfamily/HAD-like"/>
    <property type="match status" value="1"/>
</dbReference>
<protein>
    <recommendedName>
        <fullName evidence="3">Haloacid dehalogenase</fullName>
    </recommendedName>
</protein>
<dbReference type="PANTHER" id="PTHR43434:SF1">
    <property type="entry name" value="PHOSPHOGLYCOLATE PHOSPHATASE"/>
    <property type="match status" value="1"/>
</dbReference>
<dbReference type="InterPro" id="IPR050155">
    <property type="entry name" value="HAD-like_hydrolase_sf"/>
</dbReference>
<dbReference type="InterPro" id="IPR023198">
    <property type="entry name" value="PGP-like_dom2"/>
</dbReference>
<dbReference type="SFLD" id="SFLDS00003">
    <property type="entry name" value="Haloacid_Dehalogenase"/>
    <property type="match status" value="1"/>
</dbReference>
<gene>
    <name evidence="1" type="ORF">A3A78_02540</name>
</gene>
<dbReference type="SUPFAM" id="SSF56784">
    <property type="entry name" value="HAD-like"/>
    <property type="match status" value="1"/>
</dbReference>
<dbReference type="AlphaFoldDB" id="A0A1F4VF54"/>
<dbReference type="InterPro" id="IPR023214">
    <property type="entry name" value="HAD_sf"/>
</dbReference>
<dbReference type="InterPro" id="IPR036412">
    <property type="entry name" value="HAD-like_sf"/>
</dbReference>
<dbReference type="SFLD" id="SFLDG01129">
    <property type="entry name" value="C1.5:_HAD__Beta-PGM__Phosphata"/>
    <property type="match status" value="1"/>
</dbReference>
<evidence type="ECO:0000313" key="1">
    <source>
        <dbReference type="EMBL" id="OGC55892.1"/>
    </source>
</evidence>
<evidence type="ECO:0008006" key="3">
    <source>
        <dbReference type="Google" id="ProtNLM"/>
    </source>
</evidence>
<accession>A0A1F4VF54</accession>
<sequence>MKKHFIFDVDDTITNSYEFNQQMFVDTFDKYIDIKHYEVDLYLRDLHFKSRGTAMHLQFDEAILHFGLKLNPHVLVKENEDLHIKNIDKIEIFDAVSDIIKTLNKEGRIVSVCTNRQYGSLNKIMENNGLSQYLNYVVSCTDEGHEKPDPFCLDMIINKSGSKKEDCIYFGDSQTDYQFATNAGIEFIIVDHYLNQKKFYKMILQSFM</sequence>
<dbReference type="Proteomes" id="UP000176504">
    <property type="component" value="Unassembled WGS sequence"/>
</dbReference>
<dbReference type="CDD" id="cd01427">
    <property type="entry name" value="HAD_like"/>
    <property type="match status" value="1"/>
</dbReference>
<proteinExistence type="predicted"/>
<organism evidence="1 2">
    <name type="scientific">candidate division WWE3 bacterium RIFCSPLOWO2_01_FULL_41_18</name>
    <dbReference type="NCBI Taxonomy" id="1802625"/>
    <lineage>
        <taxon>Bacteria</taxon>
        <taxon>Katanobacteria</taxon>
    </lineage>
</organism>
<dbReference type="EMBL" id="MEVI01000001">
    <property type="protein sequence ID" value="OGC55892.1"/>
    <property type="molecule type" value="Genomic_DNA"/>
</dbReference>
<dbReference type="Pfam" id="PF13419">
    <property type="entry name" value="HAD_2"/>
    <property type="match status" value="1"/>
</dbReference>
<evidence type="ECO:0000313" key="2">
    <source>
        <dbReference type="Proteomes" id="UP000176504"/>
    </source>
</evidence>
<comment type="caution">
    <text evidence="1">The sequence shown here is derived from an EMBL/GenBank/DDBJ whole genome shotgun (WGS) entry which is preliminary data.</text>
</comment>
<dbReference type="PANTHER" id="PTHR43434">
    <property type="entry name" value="PHOSPHOGLYCOLATE PHOSPHATASE"/>
    <property type="match status" value="1"/>
</dbReference>
<dbReference type="InterPro" id="IPR041492">
    <property type="entry name" value="HAD_2"/>
</dbReference>
<dbReference type="Gene3D" id="1.10.150.240">
    <property type="entry name" value="Putative phosphatase, domain 2"/>
    <property type="match status" value="1"/>
</dbReference>
<dbReference type="GO" id="GO:0006281">
    <property type="term" value="P:DNA repair"/>
    <property type="evidence" value="ECO:0007669"/>
    <property type="project" value="TreeGrafter"/>
</dbReference>
<name>A0A1F4VF54_UNCKA</name>